<dbReference type="InterPro" id="IPR036754">
    <property type="entry name" value="YbaK/aa-tRNA-synt-asso_dom_sf"/>
</dbReference>
<proteinExistence type="inferred from homology"/>
<evidence type="ECO:0000256" key="1">
    <source>
        <dbReference type="ARBA" id="ARBA00004496"/>
    </source>
</evidence>
<dbReference type="Gene3D" id="3.30.930.10">
    <property type="entry name" value="Bira Bifunctional Protein, Domain 2"/>
    <property type="match status" value="2"/>
</dbReference>
<dbReference type="Pfam" id="PF00587">
    <property type="entry name" value="tRNA-synt_2b"/>
    <property type="match status" value="1"/>
</dbReference>
<dbReference type="InterPro" id="IPR023717">
    <property type="entry name" value="Pro-tRNA-Synthase_IIa_type1"/>
</dbReference>
<dbReference type="Gene3D" id="3.40.50.800">
    <property type="entry name" value="Anticodon-binding domain"/>
    <property type="match status" value="1"/>
</dbReference>
<evidence type="ECO:0000256" key="7">
    <source>
        <dbReference type="ARBA" id="ARBA00022917"/>
    </source>
</evidence>
<dbReference type="NCBIfam" id="NF006625">
    <property type="entry name" value="PRK09194.1"/>
    <property type="match status" value="1"/>
</dbReference>
<comment type="function">
    <text evidence="10">Catalyzes the attachment of proline to tRNA(Pro) in a two-step reaction: proline is first activated by ATP to form Pro-AMP and then transferred to the acceptor end of tRNA(Pro). As ProRS can inadvertently accommodate and process non-cognate amino acids such as alanine and cysteine, to avoid such errors it has two additional distinct editing activities against alanine. One activity is designated as 'pretransfer' editing and involves the tRNA(Pro)-independent hydrolysis of activated Ala-AMP. The other activity is designated 'posttransfer' editing and involves deacylation of mischarged Ala-tRNA(Pro). The misacylated Cys-tRNA(Pro) is not edited by ProRS.</text>
</comment>
<feature type="compositionally biased region" description="Basic and acidic residues" evidence="11">
    <location>
        <begin position="28"/>
        <end position="39"/>
    </location>
</feature>
<dbReference type="InterPro" id="IPR036621">
    <property type="entry name" value="Anticodon-bd_dom_sf"/>
</dbReference>
<evidence type="ECO:0000259" key="12">
    <source>
        <dbReference type="PROSITE" id="PS50862"/>
    </source>
</evidence>
<dbReference type="Pfam" id="PF04073">
    <property type="entry name" value="tRNA_edit"/>
    <property type="match status" value="1"/>
</dbReference>
<keyword evidence="4 10" id="KW-0436">Ligase</keyword>
<dbReference type="EC" id="6.1.1.15" evidence="10"/>
<protein>
    <recommendedName>
        <fullName evidence="10">Proline--tRNA ligase</fullName>
        <ecNumber evidence="10">6.1.1.15</ecNumber>
    </recommendedName>
    <alternativeName>
        <fullName evidence="10">Prolyl-tRNA synthetase</fullName>
        <shortName evidence="10">ProRS</shortName>
    </alternativeName>
</protein>
<keyword evidence="6 10" id="KW-0067">ATP-binding</keyword>
<dbReference type="Proteomes" id="UP001501285">
    <property type="component" value="Unassembled WGS sequence"/>
</dbReference>
<dbReference type="SUPFAM" id="SSF52954">
    <property type="entry name" value="Class II aaRS ABD-related"/>
    <property type="match status" value="1"/>
</dbReference>
<dbReference type="InterPro" id="IPR006195">
    <property type="entry name" value="aa-tRNA-synth_II"/>
</dbReference>
<evidence type="ECO:0000256" key="11">
    <source>
        <dbReference type="SAM" id="MobiDB-lite"/>
    </source>
</evidence>
<evidence type="ECO:0000256" key="9">
    <source>
        <dbReference type="ARBA" id="ARBA00047671"/>
    </source>
</evidence>
<dbReference type="PANTHER" id="PTHR42753">
    <property type="entry name" value="MITOCHONDRIAL RIBOSOME PROTEIN L39/PROLYL-TRNA LIGASE FAMILY MEMBER"/>
    <property type="match status" value="1"/>
</dbReference>
<evidence type="ECO:0000256" key="6">
    <source>
        <dbReference type="ARBA" id="ARBA00022840"/>
    </source>
</evidence>
<dbReference type="InterPro" id="IPR004154">
    <property type="entry name" value="Anticodon-bd"/>
</dbReference>
<keyword evidence="8 10" id="KW-0030">Aminoacyl-tRNA synthetase</keyword>
<gene>
    <name evidence="10" type="primary">proS</name>
    <name evidence="13" type="ORF">GCM10009740_29500</name>
</gene>
<accession>A0ABN2UFA0</accession>
<evidence type="ECO:0000256" key="8">
    <source>
        <dbReference type="ARBA" id="ARBA00023146"/>
    </source>
</evidence>
<dbReference type="CDD" id="cd00779">
    <property type="entry name" value="ProRS_core_prok"/>
    <property type="match status" value="1"/>
</dbReference>
<keyword evidence="5 10" id="KW-0547">Nucleotide-binding</keyword>
<comment type="subunit">
    <text evidence="2 10">Homodimer.</text>
</comment>
<dbReference type="InterPro" id="IPR033730">
    <property type="entry name" value="ProRS_core_prok"/>
</dbReference>
<evidence type="ECO:0000256" key="3">
    <source>
        <dbReference type="ARBA" id="ARBA00022490"/>
    </source>
</evidence>
<dbReference type="InterPro" id="IPR050062">
    <property type="entry name" value="Pro-tRNA_synthetase"/>
</dbReference>
<dbReference type="Gene3D" id="3.90.960.10">
    <property type="entry name" value="YbaK/aminoacyl-tRNA synthetase-associated domain"/>
    <property type="match status" value="1"/>
</dbReference>
<dbReference type="CDD" id="cd00861">
    <property type="entry name" value="ProRS_anticodon_short"/>
    <property type="match status" value="1"/>
</dbReference>
<dbReference type="EMBL" id="BAAANB010000021">
    <property type="protein sequence ID" value="GAA2036359.1"/>
    <property type="molecule type" value="Genomic_DNA"/>
</dbReference>
<evidence type="ECO:0000256" key="2">
    <source>
        <dbReference type="ARBA" id="ARBA00011738"/>
    </source>
</evidence>
<dbReference type="InterPro" id="IPR044140">
    <property type="entry name" value="ProRS_anticodon_short"/>
</dbReference>
<dbReference type="InterPro" id="IPR004500">
    <property type="entry name" value="Pro-tRNA-synth_IIa_bac-type"/>
</dbReference>
<dbReference type="SUPFAM" id="SSF55681">
    <property type="entry name" value="Class II aaRS and biotin synthetases"/>
    <property type="match status" value="1"/>
</dbReference>
<evidence type="ECO:0000256" key="5">
    <source>
        <dbReference type="ARBA" id="ARBA00022741"/>
    </source>
</evidence>
<comment type="domain">
    <text evidence="10">Consists of three domains: the N-terminal catalytic domain, the editing domain and the C-terminal anticodon-binding domain.</text>
</comment>
<evidence type="ECO:0000256" key="10">
    <source>
        <dbReference type="HAMAP-Rule" id="MF_01569"/>
    </source>
</evidence>
<organism evidence="13 14">
    <name type="scientific">Terrabacter terrae</name>
    <dbReference type="NCBI Taxonomy" id="318434"/>
    <lineage>
        <taxon>Bacteria</taxon>
        <taxon>Bacillati</taxon>
        <taxon>Actinomycetota</taxon>
        <taxon>Actinomycetes</taxon>
        <taxon>Micrococcales</taxon>
        <taxon>Intrasporangiaceae</taxon>
        <taxon>Terrabacter</taxon>
    </lineage>
</organism>
<comment type="subcellular location">
    <subcellularLocation>
        <location evidence="1 10">Cytoplasm</location>
    </subcellularLocation>
</comment>
<dbReference type="SUPFAM" id="SSF55826">
    <property type="entry name" value="YbaK/ProRS associated domain"/>
    <property type="match status" value="1"/>
</dbReference>
<keyword evidence="7 10" id="KW-0648">Protein biosynthesis</keyword>
<dbReference type="GO" id="GO:0016874">
    <property type="term" value="F:ligase activity"/>
    <property type="evidence" value="ECO:0007669"/>
    <property type="project" value="UniProtKB-KW"/>
</dbReference>
<dbReference type="InterPro" id="IPR002316">
    <property type="entry name" value="Pro-tRNA-ligase_IIa"/>
</dbReference>
<evidence type="ECO:0000256" key="4">
    <source>
        <dbReference type="ARBA" id="ARBA00022598"/>
    </source>
</evidence>
<dbReference type="InterPro" id="IPR045864">
    <property type="entry name" value="aa-tRNA-synth_II/BPL/LPL"/>
</dbReference>
<dbReference type="Pfam" id="PF03129">
    <property type="entry name" value="HGTP_anticodon"/>
    <property type="match status" value="1"/>
</dbReference>
<dbReference type="PROSITE" id="PS50862">
    <property type="entry name" value="AA_TRNA_LIGASE_II"/>
    <property type="match status" value="1"/>
</dbReference>
<dbReference type="PRINTS" id="PR01046">
    <property type="entry name" value="TRNASYNTHPRO"/>
</dbReference>
<reference evidence="13 14" key="1">
    <citation type="journal article" date="2019" name="Int. J. Syst. Evol. Microbiol.">
        <title>The Global Catalogue of Microorganisms (GCM) 10K type strain sequencing project: providing services to taxonomists for standard genome sequencing and annotation.</title>
        <authorList>
            <consortium name="The Broad Institute Genomics Platform"/>
            <consortium name="The Broad Institute Genome Sequencing Center for Infectious Disease"/>
            <person name="Wu L."/>
            <person name="Ma J."/>
        </authorList>
    </citation>
    <scope>NUCLEOTIDE SEQUENCE [LARGE SCALE GENOMIC DNA]</scope>
    <source>
        <strain evidence="13 14">JCM 14283</strain>
    </source>
</reference>
<name>A0ABN2UFA0_9MICO</name>
<feature type="region of interest" description="Disordered" evidence="11">
    <location>
        <begin position="1"/>
        <end position="42"/>
    </location>
</feature>
<dbReference type="NCBIfam" id="TIGR00409">
    <property type="entry name" value="proS_fam_II"/>
    <property type="match status" value="1"/>
</dbReference>
<sequence>MTGPYAGDGVTRPRSPLRDPQGPRRKHLASDREDPDILPRLRNTASNTLDPIALRGVPVALHMSSLFLRTLREDPADAEVPSHRLLVRAGYVRRVSPGVYTWLPLGLRVLRNVERIVREEMDAIGAQELLFPALLPKEPFEATGRWTEYGDNIFRLQDRKGADHLLGPTHEEMFTLAVKDLFSSYKDLPLSIYQIQTKFRDEARPRAGVLRGREFVMKDSYSFDVDAAGLDKSYQLHREAYVRIFDRLGFHYVIVEAMAGAMGGSRSEEFLATAEVGEDTYVHCTSCGYAANVEAVHVHAPSPVGWDGVPAAHAEDTPDTPTIETLVAHLNERFPREDRPWEAGDTLKNVIVTLVHPDGTREPLAIGVPGDREVDEKRLGAQVEPAEVEAFTEADFAANPALVKGYIGPGALGLEGTSGIRYLLDPRVAEGTRWVTGANAAGRHVIDLVAGRDFTADGTIEAAEVRPGDPCPNCDHTLSAARGIEMGHVFQLGTKYAEALDLKVLDQNGKLVTVVMGSYGVGVSRAVACVVEGNHDESGIIWPRELAPADVHIVAAGKDDALFVKAEEIARELEAQGLKVLVDDRKGVSPGVKFKDSELIGIPTILVIGRGLAGGTVEVKDRRSGERREVAVEDVVPALVAEVTAEVARS</sequence>
<comment type="catalytic activity">
    <reaction evidence="9 10">
        <text>tRNA(Pro) + L-proline + ATP = L-prolyl-tRNA(Pro) + AMP + diphosphate</text>
        <dbReference type="Rhea" id="RHEA:14305"/>
        <dbReference type="Rhea" id="RHEA-COMP:9700"/>
        <dbReference type="Rhea" id="RHEA-COMP:9702"/>
        <dbReference type="ChEBI" id="CHEBI:30616"/>
        <dbReference type="ChEBI" id="CHEBI:33019"/>
        <dbReference type="ChEBI" id="CHEBI:60039"/>
        <dbReference type="ChEBI" id="CHEBI:78442"/>
        <dbReference type="ChEBI" id="CHEBI:78532"/>
        <dbReference type="ChEBI" id="CHEBI:456215"/>
        <dbReference type="EC" id="6.1.1.15"/>
    </reaction>
</comment>
<dbReference type="InterPro" id="IPR007214">
    <property type="entry name" value="YbaK/aa-tRNA-synth-assoc-dom"/>
</dbReference>
<keyword evidence="14" id="KW-1185">Reference proteome</keyword>
<evidence type="ECO:0000313" key="13">
    <source>
        <dbReference type="EMBL" id="GAA2036359.1"/>
    </source>
</evidence>
<dbReference type="HAMAP" id="MF_01569">
    <property type="entry name" value="Pro_tRNA_synth_type1"/>
    <property type="match status" value="1"/>
</dbReference>
<dbReference type="PANTHER" id="PTHR42753:SF2">
    <property type="entry name" value="PROLINE--TRNA LIGASE"/>
    <property type="match status" value="1"/>
</dbReference>
<comment type="similarity">
    <text evidence="10">Belongs to the class-II aminoacyl-tRNA synthetase family. ProS type 1 subfamily.</text>
</comment>
<keyword evidence="3 10" id="KW-0963">Cytoplasm</keyword>
<comment type="caution">
    <text evidence="13">The sequence shown here is derived from an EMBL/GenBank/DDBJ whole genome shotgun (WGS) entry which is preliminary data.</text>
</comment>
<evidence type="ECO:0000313" key="14">
    <source>
        <dbReference type="Proteomes" id="UP001501285"/>
    </source>
</evidence>
<dbReference type="InterPro" id="IPR002314">
    <property type="entry name" value="aa-tRNA-synt_IIb"/>
</dbReference>
<feature type="domain" description="Aminoacyl-transfer RNA synthetases class-II family profile" evidence="12">
    <location>
        <begin position="93"/>
        <end position="543"/>
    </location>
</feature>